<proteinExistence type="predicted"/>
<protein>
    <submittedName>
        <fullName evidence="1">DNA primase</fullName>
    </submittedName>
</protein>
<accession>A0AAW9HNI7</accession>
<dbReference type="AlphaFoldDB" id="A0AAW9HNI7"/>
<evidence type="ECO:0000313" key="2">
    <source>
        <dbReference type="Proteomes" id="UP001281731"/>
    </source>
</evidence>
<evidence type="ECO:0000313" key="1">
    <source>
        <dbReference type="EMBL" id="MDY5154292.1"/>
    </source>
</evidence>
<name>A0AAW9HNI7_9ACTO</name>
<reference evidence="1" key="1">
    <citation type="submission" date="2023-10" db="EMBL/GenBank/DDBJ databases">
        <title>Whole Genome based description of the genera Actinobaculum and Actinotignum reveals a complex phylogenetic relationship within the species included in the genus Actinotignum.</title>
        <authorList>
            <person name="Jensen C.S."/>
            <person name="Dargis R."/>
            <person name="Kemp M."/>
            <person name="Christensen J.J."/>
        </authorList>
    </citation>
    <scope>NUCLEOTIDE SEQUENCE</scope>
    <source>
        <strain evidence="1">SLA_B511</strain>
    </source>
</reference>
<organism evidence="1 2">
    <name type="scientific">Actinotignum urinale</name>
    <dbReference type="NCBI Taxonomy" id="190146"/>
    <lineage>
        <taxon>Bacteria</taxon>
        <taxon>Bacillati</taxon>
        <taxon>Actinomycetota</taxon>
        <taxon>Actinomycetes</taxon>
        <taxon>Actinomycetales</taxon>
        <taxon>Actinomycetaceae</taxon>
        <taxon>Actinotignum</taxon>
    </lineage>
</organism>
<gene>
    <name evidence="1" type="ORF">R6G80_00920</name>
</gene>
<dbReference type="Proteomes" id="UP001281731">
    <property type="component" value="Unassembled WGS sequence"/>
</dbReference>
<dbReference type="RefSeq" id="WP_320756199.1">
    <property type="nucleotide sequence ID" value="NZ_JAWNGC010000001.1"/>
</dbReference>
<sequence>MRNSLRWVCWKPVRRNGRWTKMPIQTDGRVASSTNPATWAGWDEVKGFRRRGWVLGEGIGCIDLDDCLGGRRLAGWAKEIINNHRDKAVLVEVSPSGTGIHIFLPMPGGKGHVIREGGKNIEIYPPDSGRYICVTGKALRC</sequence>
<dbReference type="EMBL" id="JAWNGC010000001">
    <property type="protein sequence ID" value="MDY5154292.1"/>
    <property type="molecule type" value="Genomic_DNA"/>
</dbReference>
<comment type="caution">
    <text evidence="1">The sequence shown here is derived from an EMBL/GenBank/DDBJ whole genome shotgun (WGS) entry which is preliminary data.</text>
</comment>